<organism evidence="7 8">
    <name type="scientific">Niallia circulans</name>
    <name type="common">Bacillus circulans</name>
    <dbReference type="NCBI Taxonomy" id="1397"/>
    <lineage>
        <taxon>Bacteria</taxon>
        <taxon>Bacillati</taxon>
        <taxon>Bacillota</taxon>
        <taxon>Bacilli</taxon>
        <taxon>Bacillales</taxon>
        <taxon>Bacillaceae</taxon>
        <taxon>Niallia</taxon>
    </lineage>
</organism>
<dbReference type="Pfam" id="PF00294">
    <property type="entry name" value="PfkB"/>
    <property type="match status" value="1"/>
</dbReference>
<dbReference type="InterPro" id="IPR011611">
    <property type="entry name" value="PfkB_dom"/>
</dbReference>
<evidence type="ECO:0000313" key="7">
    <source>
        <dbReference type="EMBL" id="KLV26651.1"/>
    </source>
</evidence>
<dbReference type="PATRIC" id="fig|1397.4.peg.5432"/>
<evidence type="ECO:0000256" key="2">
    <source>
        <dbReference type="ARBA" id="ARBA00022679"/>
    </source>
</evidence>
<dbReference type="PROSITE" id="PS00584">
    <property type="entry name" value="PFKB_KINASES_2"/>
    <property type="match status" value="1"/>
</dbReference>
<dbReference type="InterPro" id="IPR002173">
    <property type="entry name" value="Carboh/pur_kinase_PfkB_CS"/>
</dbReference>
<comment type="similarity">
    <text evidence="1">Belongs to the carbohydrate kinase PfkB family.</text>
</comment>
<keyword evidence="4 7" id="KW-0418">Kinase</keyword>
<dbReference type="EMBL" id="LDPH01000008">
    <property type="protein sequence ID" value="KLV26651.1"/>
    <property type="molecule type" value="Genomic_DNA"/>
</dbReference>
<evidence type="ECO:0000256" key="4">
    <source>
        <dbReference type="ARBA" id="ARBA00022777"/>
    </source>
</evidence>
<dbReference type="Gene3D" id="3.40.1190.20">
    <property type="match status" value="1"/>
</dbReference>
<dbReference type="SUPFAM" id="SSF53613">
    <property type="entry name" value="Ribokinase-like"/>
    <property type="match status" value="1"/>
</dbReference>
<dbReference type="AlphaFoldDB" id="A0A0J1IL02"/>
<keyword evidence="5" id="KW-0067">ATP-binding</keyword>
<evidence type="ECO:0000256" key="3">
    <source>
        <dbReference type="ARBA" id="ARBA00022741"/>
    </source>
</evidence>
<dbReference type="GO" id="GO:0016301">
    <property type="term" value="F:kinase activity"/>
    <property type="evidence" value="ECO:0007669"/>
    <property type="project" value="UniProtKB-KW"/>
</dbReference>
<sequence>MDVISIGETMVLFTPNTLGKIRYANQYTSRIAGAETNTLIGLAKLGHQAGWISRLGRDEFGEMILNTVRGEGVDVSKVVIDETAPTGILFKEILNQDAVNIYYYRKDSAASRLEPADLDRDYIANAKYLYLSGITPALSLSCRKVVFESIEIAKDNGLKIVFDPNIRRKLWDDKEAREVILEIAAKSDIVLPGISECEFLFGTKEYGRAVQSFHEMGVEIVIIKLGEKGAYYSTTDSKGYIDSYPVKTVIDPVGAGDGFAAGVLSGLLDKLTISEAVKRGCAIGAMVCSTNGDIEGLPSKRELNQFFQSDLTDEVNR</sequence>
<comment type="caution">
    <text evidence="7">The sequence shown here is derived from an EMBL/GenBank/DDBJ whole genome shotgun (WGS) entry which is preliminary data.</text>
</comment>
<dbReference type="RefSeq" id="WP_047942156.1">
    <property type="nucleotide sequence ID" value="NZ_JABRVN010000096.1"/>
</dbReference>
<reference evidence="7 8" key="1">
    <citation type="submission" date="2015-05" db="EMBL/GenBank/DDBJ databases">
        <title>Whole genome sequence and identification of bacterial endophytes from Costus igneus.</title>
        <authorList>
            <person name="Lee Y.P."/>
            <person name="Gan H.M."/>
            <person name="Eng W."/>
            <person name="Wheatley M.S."/>
            <person name="Caraballo A."/>
            <person name="Polter S."/>
            <person name="Savka M.A."/>
            <person name="Hudson A.O."/>
        </authorList>
    </citation>
    <scope>NUCLEOTIDE SEQUENCE [LARGE SCALE GENOMIC DNA]</scope>
    <source>
        <strain evidence="7 8">RIT379</strain>
    </source>
</reference>
<keyword evidence="3" id="KW-0547">Nucleotide-binding</keyword>
<evidence type="ECO:0000259" key="6">
    <source>
        <dbReference type="Pfam" id="PF00294"/>
    </source>
</evidence>
<proteinExistence type="inferred from homology"/>
<keyword evidence="8" id="KW-1185">Reference proteome</keyword>
<gene>
    <name evidence="7" type="ORF">ABW02_10595</name>
</gene>
<evidence type="ECO:0000256" key="5">
    <source>
        <dbReference type="ARBA" id="ARBA00022840"/>
    </source>
</evidence>
<feature type="domain" description="Carbohydrate kinase PfkB" evidence="6">
    <location>
        <begin position="2"/>
        <end position="299"/>
    </location>
</feature>
<dbReference type="OrthoDB" id="9813569at2"/>
<dbReference type="InterPro" id="IPR050306">
    <property type="entry name" value="PfkB_Carbo_kinase"/>
</dbReference>
<dbReference type="GO" id="GO:0005524">
    <property type="term" value="F:ATP binding"/>
    <property type="evidence" value="ECO:0007669"/>
    <property type="project" value="UniProtKB-KW"/>
</dbReference>
<dbReference type="PANTHER" id="PTHR43085:SF1">
    <property type="entry name" value="PSEUDOURIDINE KINASE-RELATED"/>
    <property type="match status" value="1"/>
</dbReference>
<name>A0A0J1IL02_NIACI</name>
<dbReference type="PANTHER" id="PTHR43085">
    <property type="entry name" value="HEXOKINASE FAMILY MEMBER"/>
    <property type="match status" value="1"/>
</dbReference>
<protein>
    <submittedName>
        <fullName evidence="7">2-dehydro-3-deoxygluconokinase</fullName>
    </submittedName>
</protein>
<dbReference type="CDD" id="cd01166">
    <property type="entry name" value="KdgK"/>
    <property type="match status" value="1"/>
</dbReference>
<evidence type="ECO:0000313" key="8">
    <source>
        <dbReference type="Proteomes" id="UP000036045"/>
    </source>
</evidence>
<keyword evidence="2" id="KW-0808">Transferase</keyword>
<accession>A0A0J1IL02</accession>
<dbReference type="InterPro" id="IPR029056">
    <property type="entry name" value="Ribokinase-like"/>
</dbReference>
<dbReference type="Proteomes" id="UP000036045">
    <property type="component" value="Unassembled WGS sequence"/>
</dbReference>
<evidence type="ECO:0000256" key="1">
    <source>
        <dbReference type="ARBA" id="ARBA00010688"/>
    </source>
</evidence>